<dbReference type="AlphaFoldDB" id="A0ABD2P2W0"/>
<proteinExistence type="predicted"/>
<keyword evidence="3" id="KW-1185">Reference proteome</keyword>
<organism evidence="2 3">
    <name type="scientific">Cryptolaemus montrouzieri</name>
    <dbReference type="NCBI Taxonomy" id="559131"/>
    <lineage>
        <taxon>Eukaryota</taxon>
        <taxon>Metazoa</taxon>
        <taxon>Ecdysozoa</taxon>
        <taxon>Arthropoda</taxon>
        <taxon>Hexapoda</taxon>
        <taxon>Insecta</taxon>
        <taxon>Pterygota</taxon>
        <taxon>Neoptera</taxon>
        <taxon>Endopterygota</taxon>
        <taxon>Coleoptera</taxon>
        <taxon>Polyphaga</taxon>
        <taxon>Cucujiformia</taxon>
        <taxon>Coccinelloidea</taxon>
        <taxon>Coccinellidae</taxon>
        <taxon>Scymninae</taxon>
        <taxon>Scymnini</taxon>
        <taxon>Cryptolaemus</taxon>
    </lineage>
</organism>
<comment type="caution">
    <text evidence="2">The sequence shown here is derived from an EMBL/GenBank/DDBJ whole genome shotgun (WGS) entry which is preliminary data.</text>
</comment>
<evidence type="ECO:0000313" key="2">
    <source>
        <dbReference type="EMBL" id="KAL3285313.1"/>
    </source>
</evidence>
<dbReference type="EMBL" id="JABFTP020000165">
    <property type="protein sequence ID" value="KAL3285313.1"/>
    <property type="molecule type" value="Genomic_DNA"/>
</dbReference>
<name>A0ABD2P2W0_9CUCU</name>
<evidence type="ECO:0000313" key="3">
    <source>
        <dbReference type="Proteomes" id="UP001516400"/>
    </source>
</evidence>
<gene>
    <name evidence="2" type="ORF">HHI36_019422</name>
</gene>
<sequence length="398" mass="46319">MPNEMELKKEVEKVDYTNSMFGIDDVEVKIEDDENDISGNLHQFSYTLDLSYSNSNGKKSCPAVTSDSGSTLKYVKVNDDNTIETNSENPWTVAKSVFPRSLQRILQKSGYEIKKKKISASKSFRNKNSSVGNDDVSLNDGSYISFQPAHNMIFNSTVNPEVLKKGELSEHIDSIKENSIKQKVNIDSCNQNCKSKEKKAMNENKIDKQKREEYEMSEESLDFEEKTKRKKKKHIENVDILISSLRDPIEDITEERNLDDTKNNKKLKKKKKHKNELMTDDNTEEILGGEDAKTIKIEIKDNPVEVMKEEEEEIMFQRKMKKIETETISSVLEDPVSRLKEYDEETMNTKQVELYEQNVSKLEIDKNHVNNEIEIKDLSEEEKQQSQKRKKKKTYRKW</sequence>
<reference evidence="2 3" key="1">
    <citation type="journal article" date="2021" name="BMC Biol.">
        <title>Horizontally acquired antibacterial genes associated with adaptive radiation of ladybird beetles.</title>
        <authorList>
            <person name="Li H.S."/>
            <person name="Tang X.F."/>
            <person name="Huang Y.H."/>
            <person name="Xu Z.Y."/>
            <person name="Chen M.L."/>
            <person name="Du X.Y."/>
            <person name="Qiu B.Y."/>
            <person name="Chen P.T."/>
            <person name="Zhang W."/>
            <person name="Slipinski A."/>
            <person name="Escalona H.E."/>
            <person name="Waterhouse R.M."/>
            <person name="Zwick A."/>
            <person name="Pang H."/>
        </authorList>
    </citation>
    <scope>NUCLEOTIDE SEQUENCE [LARGE SCALE GENOMIC DNA]</scope>
    <source>
        <strain evidence="2">SYSU2018</strain>
    </source>
</reference>
<protein>
    <submittedName>
        <fullName evidence="2">Uncharacterized protein</fullName>
    </submittedName>
</protein>
<feature type="compositionally biased region" description="Basic residues" evidence="1">
    <location>
        <begin position="386"/>
        <end position="398"/>
    </location>
</feature>
<feature type="region of interest" description="Disordered" evidence="1">
    <location>
        <begin position="378"/>
        <end position="398"/>
    </location>
</feature>
<evidence type="ECO:0000256" key="1">
    <source>
        <dbReference type="SAM" id="MobiDB-lite"/>
    </source>
</evidence>
<dbReference type="Proteomes" id="UP001516400">
    <property type="component" value="Unassembled WGS sequence"/>
</dbReference>
<accession>A0ABD2P2W0</accession>